<keyword evidence="5 7" id="KW-0283">Flagellar rotation</keyword>
<keyword evidence="4 7" id="KW-0145">Chemotaxis</keyword>
<name>A0A094Z160_9HYPH</name>
<protein>
    <recommendedName>
        <fullName evidence="2 7">Flagellar motor switch protein FliN</fullName>
    </recommendedName>
</protein>
<dbReference type="InterPro" id="IPR036429">
    <property type="entry name" value="SpoA-like_sf"/>
</dbReference>
<comment type="caution">
    <text evidence="10">The sequence shown here is derived from an EMBL/GenBank/DDBJ whole genome shotgun (WGS) entry which is preliminary data.</text>
</comment>
<feature type="compositionally biased region" description="Polar residues" evidence="8">
    <location>
        <begin position="25"/>
        <end position="34"/>
    </location>
</feature>
<keyword evidence="3 7" id="KW-1003">Cell membrane</keyword>
<evidence type="ECO:0000256" key="4">
    <source>
        <dbReference type="ARBA" id="ARBA00022500"/>
    </source>
</evidence>
<reference evidence="10 11" key="1">
    <citation type="journal article" date="2015" name="Phytopathology">
        <title>Genomes of Candidatus Liberibacter solanacearum haplotype A from New Zealand and the USA suggest significant genome plasticity in the species.</title>
        <authorList>
            <person name="Thompson S.M."/>
            <person name="Johnson C.P."/>
            <person name="Lu A.Y."/>
            <person name="Frampton R.A."/>
            <person name="Sullivan K.L."/>
            <person name="Fiers M.W."/>
            <person name="Crowhurst R.N."/>
            <person name="Pitman A.R."/>
            <person name="Scott I."/>
            <person name="Gudmestad N.C."/>
            <person name="Smith G.R."/>
        </authorList>
    </citation>
    <scope>NUCLEOTIDE SEQUENCE [LARGE SCALE GENOMIC DNA]</scope>
    <source>
        <strain evidence="10 11">LsoNZ1</strain>
    </source>
</reference>
<evidence type="ECO:0000256" key="2">
    <source>
        <dbReference type="ARBA" id="ARBA00021897"/>
    </source>
</evidence>
<keyword evidence="10" id="KW-0282">Flagellum</keyword>
<dbReference type="GO" id="GO:0005886">
    <property type="term" value="C:plasma membrane"/>
    <property type="evidence" value="ECO:0007669"/>
    <property type="project" value="UniProtKB-SubCell"/>
</dbReference>
<evidence type="ECO:0000313" key="11">
    <source>
        <dbReference type="Proteomes" id="UP000033731"/>
    </source>
</evidence>
<keyword evidence="11" id="KW-1185">Reference proteome</keyword>
<accession>A0A094Z160</accession>
<evidence type="ECO:0000256" key="5">
    <source>
        <dbReference type="ARBA" id="ARBA00022779"/>
    </source>
</evidence>
<dbReference type="InterPro" id="IPR001172">
    <property type="entry name" value="FliN_T3SS_HrcQb"/>
</dbReference>
<proteinExistence type="inferred from homology"/>
<dbReference type="RefSeq" id="WP_034442409.1">
    <property type="nucleotide sequence ID" value="NZ_JMTK01000002.1"/>
</dbReference>
<dbReference type="AlphaFoldDB" id="A0A094Z160"/>
<organism evidence="10 11">
    <name type="scientific">Candidatus Liberibacter solanacearum</name>
    <dbReference type="NCBI Taxonomy" id="556287"/>
    <lineage>
        <taxon>Bacteria</taxon>
        <taxon>Pseudomonadati</taxon>
        <taxon>Pseudomonadota</taxon>
        <taxon>Alphaproteobacteria</taxon>
        <taxon>Hyphomicrobiales</taxon>
        <taxon>Rhizobiaceae</taxon>
        <taxon>Liberibacter</taxon>
    </lineage>
</organism>
<dbReference type="NCBIfam" id="TIGR02480">
    <property type="entry name" value="fliN"/>
    <property type="match status" value="1"/>
</dbReference>
<evidence type="ECO:0000256" key="8">
    <source>
        <dbReference type="SAM" id="MobiDB-lite"/>
    </source>
</evidence>
<dbReference type="PANTHER" id="PTHR43484">
    <property type="match status" value="1"/>
</dbReference>
<sequence length="136" mass="15207">MHIDSPLQDHDQSEECTLKNNSHIFQNTTENPQNDLDDSSEKISSHSNNIFEKSSDNIDLIMNIPVNIQIILGSCCMQISNLVNLSKGDVITLDKRVGEAVDITINNQKIAKGEITIMEDDDTHFGVRVIELLNSK</sequence>
<evidence type="ECO:0000256" key="6">
    <source>
        <dbReference type="ARBA" id="ARBA00023136"/>
    </source>
</evidence>
<evidence type="ECO:0000256" key="1">
    <source>
        <dbReference type="ARBA" id="ARBA00009226"/>
    </source>
</evidence>
<feature type="region of interest" description="Disordered" evidence="8">
    <location>
        <begin position="25"/>
        <end position="46"/>
    </location>
</feature>
<keyword evidence="7" id="KW-0975">Bacterial flagellum</keyword>
<dbReference type="SUPFAM" id="SSF101801">
    <property type="entry name" value="Surface presentation of antigens (SPOA)"/>
    <property type="match status" value="1"/>
</dbReference>
<dbReference type="InterPro" id="IPR001543">
    <property type="entry name" value="FliN-like_C"/>
</dbReference>
<dbReference type="Proteomes" id="UP000033731">
    <property type="component" value="Unassembled WGS sequence"/>
</dbReference>
<feature type="domain" description="Flagellar motor switch protein FliN-like C-terminal" evidence="9">
    <location>
        <begin position="60"/>
        <end position="133"/>
    </location>
</feature>
<keyword evidence="10" id="KW-0969">Cilium</keyword>
<dbReference type="Pfam" id="PF01052">
    <property type="entry name" value="FliMN_C"/>
    <property type="match status" value="1"/>
</dbReference>
<dbReference type="InterPro" id="IPR012826">
    <property type="entry name" value="FliN"/>
</dbReference>
<evidence type="ECO:0000256" key="7">
    <source>
        <dbReference type="RuleBase" id="RU362074"/>
    </source>
</evidence>
<dbReference type="GO" id="GO:0009425">
    <property type="term" value="C:bacterial-type flagellum basal body"/>
    <property type="evidence" value="ECO:0007669"/>
    <property type="project" value="UniProtKB-SubCell"/>
</dbReference>
<dbReference type="Gene3D" id="2.30.330.10">
    <property type="entry name" value="SpoA-like"/>
    <property type="match status" value="1"/>
</dbReference>
<comment type="similarity">
    <text evidence="1 7">Belongs to the FliN/MopA/SpaO family.</text>
</comment>
<dbReference type="PANTHER" id="PTHR43484:SF1">
    <property type="entry name" value="FLAGELLAR MOTOR SWITCH PROTEIN FLIN"/>
    <property type="match status" value="1"/>
</dbReference>
<dbReference type="GO" id="GO:0003774">
    <property type="term" value="F:cytoskeletal motor activity"/>
    <property type="evidence" value="ECO:0007669"/>
    <property type="project" value="UniProtKB-UniRule"/>
</dbReference>
<dbReference type="GO" id="GO:0071973">
    <property type="term" value="P:bacterial-type flagellum-dependent cell motility"/>
    <property type="evidence" value="ECO:0007669"/>
    <property type="project" value="UniProtKB-UniRule"/>
</dbReference>
<gene>
    <name evidence="10" type="ORF">DJ66_0759</name>
</gene>
<keyword evidence="6 7" id="KW-0472">Membrane</keyword>
<keyword evidence="10" id="KW-0966">Cell projection</keyword>
<dbReference type="InterPro" id="IPR051469">
    <property type="entry name" value="FliN/MopA/SpaO"/>
</dbReference>
<evidence type="ECO:0000313" key="10">
    <source>
        <dbReference type="EMBL" id="KJZ82026.1"/>
    </source>
</evidence>
<evidence type="ECO:0000259" key="9">
    <source>
        <dbReference type="Pfam" id="PF01052"/>
    </source>
</evidence>
<comment type="function">
    <text evidence="7">FliN is one of three proteins (FliG, FliN, FliM) that form the rotor-mounted switch complex (C ring), located at the base of the basal body. This complex interacts with the CheY and CheZ chemotaxis proteins, in addition to contacting components of the motor that determine the direction of flagellar rotation.</text>
</comment>
<dbReference type="PRINTS" id="PR00956">
    <property type="entry name" value="FLGMOTORFLIN"/>
</dbReference>
<dbReference type="GO" id="GO:0006935">
    <property type="term" value="P:chemotaxis"/>
    <property type="evidence" value="ECO:0007669"/>
    <property type="project" value="UniProtKB-KW"/>
</dbReference>
<evidence type="ECO:0000256" key="3">
    <source>
        <dbReference type="ARBA" id="ARBA00022475"/>
    </source>
</evidence>
<dbReference type="PATRIC" id="fig|556287.8.peg.753"/>
<dbReference type="EMBL" id="JMTK01000002">
    <property type="protein sequence ID" value="KJZ82026.1"/>
    <property type="molecule type" value="Genomic_DNA"/>
</dbReference>
<comment type="subcellular location">
    <subcellularLocation>
        <location evidence="7">Cell membrane</location>
        <topology evidence="7">Peripheral membrane protein</topology>
        <orientation evidence="7">Cytoplasmic side</orientation>
    </subcellularLocation>
    <subcellularLocation>
        <location evidence="7">Bacterial flagellum basal body</location>
    </subcellularLocation>
</comment>